<keyword evidence="3 8" id="KW-0436">Ligase</keyword>
<dbReference type="GO" id="GO:0006400">
    <property type="term" value="P:tRNA modification"/>
    <property type="evidence" value="ECO:0007669"/>
    <property type="project" value="UniProtKB-UniRule"/>
</dbReference>
<keyword evidence="2 8" id="KW-0963">Cytoplasm</keyword>
<dbReference type="NCBIfam" id="TIGR02432">
    <property type="entry name" value="lysidine_TilS_N"/>
    <property type="match status" value="1"/>
</dbReference>
<evidence type="ECO:0000256" key="5">
    <source>
        <dbReference type="ARBA" id="ARBA00022741"/>
    </source>
</evidence>
<dbReference type="NCBIfam" id="TIGR02433">
    <property type="entry name" value="lysidine_TilS_C"/>
    <property type="match status" value="1"/>
</dbReference>
<keyword evidence="4 8" id="KW-0819">tRNA processing</keyword>
<dbReference type="GO" id="GO:0005737">
    <property type="term" value="C:cytoplasm"/>
    <property type="evidence" value="ECO:0007669"/>
    <property type="project" value="UniProtKB-SubCell"/>
</dbReference>
<evidence type="ECO:0000256" key="2">
    <source>
        <dbReference type="ARBA" id="ARBA00022490"/>
    </source>
</evidence>
<dbReference type="Proteomes" id="UP000481852">
    <property type="component" value="Unassembled WGS sequence"/>
</dbReference>
<dbReference type="GO" id="GO:0032267">
    <property type="term" value="F:tRNA(Ile)-lysidine synthase activity"/>
    <property type="evidence" value="ECO:0007669"/>
    <property type="project" value="UniProtKB-EC"/>
</dbReference>
<feature type="binding site" evidence="8">
    <location>
        <begin position="32"/>
        <end position="37"/>
    </location>
    <ligand>
        <name>ATP</name>
        <dbReference type="ChEBI" id="CHEBI:30616"/>
    </ligand>
</feature>
<organism evidence="10 11">
    <name type="scientific">Porcincola intestinalis</name>
    <dbReference type="NCBI Taxonomy" id="2606632"/>
    <lineage>
        <taxon>Bacteria</taxon>
        <taxon>Bacillati</taxon>
        <taxon>Bacillota</taxon>
        <taxon>Clostridia</taxon>
        <taxon>Lachnospirales</taxon>
        <taxon>Lachnospiraceae</taxon>
        <taxon>Porcincola</taxon>
    </lineage>
</organism>
<dbReference type="RefSeq" id="WP_154524068.1">
    <property type="nucleotide sequence ID" value="NZ_VULZ01000004.1"/>
</dbReference>
<dbReference type="SMART" id="SM00977">
    <property type="entry name" value="TilS_C"/>
    <property type="match status" value="1"/>
</dbReference>
<evidence type="ECO:0000256" key="7">
    <source>
        <dbReference type="ARBA" id="ARBA00048539"/>
    </source>
</evidence>
<comment type="function">
    <text evidence="8">Ligates lysine onto the cytidine present at position 34 of the AUA codon-specific tRNA(Ile) that contains the anticodon CAU, in an ATP-dependent manner. Cytidine is converted to lysidine, thus changing the amino acid specificity of the tRNA from methionine to isoleucine.</text>
</comment>
<accession>A0A6L5X4K5</accession>
<comment type="subcellular location">
    <subcellularLocation>
        <location evidence="1 8">Cytoplasm</location>
    </subcellularLocation>
</comment>
<evidence type="ECO:0000259" key="9">
    <source>
        <dbReference type="SMART" id="SM00977"/>
    </source>
</evidence>
<proteinExistence type="inferred from homology"/>
<evidence type="ECO:0000313" key="10">
    <source>
        <dbReference type="EMBL" id="MSS14387.1"/>
    </source>
</evidence>
<keyword evidence="6 8" id="KW-0067">ATP-binding</keyword>
<dbReference type="HAMAP" id="MF_01161">
    <property type="entry name" value="tRNA_Ile_lys_synt"/>
    <property type="match status" value="1"/>
</dbReference>
<evidence type="ECO:0000256" key="4">
    <source>
        <dbReference type="ARBA" id="ARBA00022694"/>
    </source>
</evidence>
<dbReference type="GO" id="GO:0005524">
    <property type="term" value="F:ATP binding"/>
    <property type="evidence" value="ECO:0007669"/>
    <property type="project" value="UniProtKB-UniRule"/>
</dbReference>
<dbReference type="Gene3D" id="3.40.50.620">
    <property type="entry name" value="HUPs"/>
    <property type="match status" value="1"/>
</dbReference>
<dbReference type="PANTHER" id="PTHR43033:SF1">
    <property type="entry name" value="TRNA(ILE)-LYSIDINE SYNTHASE-RELATED"/>
    <property type="match status" value="1"/>
</dbReference>
<comment type="catalytic activity">
    <reaction evidence="7 8">
        <text>cytidine(34) in tRNA(Ile2) + L-lysine + ATP = lysidine(34) in tRNA(Ile2) + AMP + diphosphate + H(+)</text>
        <dbReference type="Rhea" id="RHEA:43744"/>
        <dbReference type="Rhea" id="RHEA-COMP:10625"/>
        <dbReference type="Rhea" id="RHEA-COMP:10670"/>
        <dbReference type="ChEBI" id="CHEBI:15378"/>
        <dbReference type="ChEBI" id="CHEBI:30616"/>
        <dbReference type="ChEBI" id="CHEBI:32551"/>
        <dbReference type="ChEBI" id="CHEBI:33019"/>
        <dbReference type="ChEBI" id="CHEBI:82748"/>
        <dbReference type="ChEBI" id="CHEBI:83665"/>
        <dbReference type="ChEBI" id="CHEBI:456215"/>
        <dbReference type="EC" id="6.3.4.19"/>
    </reaction>
</comment>
<dbReference type="SUPFAM" id="SSF56037">
    <property type="entry name" value="PheT/TilS domain"/>
    <property type="match status" value="1"/>
</dbReference>
<gene>
    <name evidence="8 10" type="primary">tilS</name>
    <name evidence="10" type="ORF">FYJ35_04920</name>
</gene>
<dbReference type="SUPFAM" id="SSF52402">
    <property type="entry name" value="Adenine nucleotide alpha hydrolases-like"/>
    <property type="match status" value="1"/>
</dbReference>
<dbReference type="InterPro" id="IPR012795">
    <property type="entry name" value="tRNA_Ile_lys_synt_N"/>
</dbReference>
<dbReference type="EMBL" id="VULZ01000004">
    <property type="protein sequence ID" value="MSS14387.1"/>
    <property type="molecule type" value="Genomic_DNA"/>
</dbReference>
<keyword evidence="5 8" id="KW-0547">Nucleotide-binding</keyword>
<dbReference type="PANTHER" id="PTHR43033">
    <property type="entry name" value="TRNA(ILE)-LYSIDINE SYNTHASE-RELATED"/>
    <property type="match status" value="1"/>
</dbReference>
<dbReference type="AlphaFoldDB" id="A0A6L5X4K5"/>
<feature type="domain" description="Lysidine-tRNA(Ile) synthetase C-terminal" evidence="9">
    <location>
        <begin position="435"/>
        <end position="508"/>
    </location>
</feature>
<evidence type="ECO:0000256" key="1">
    <source>
        <dbReference type="ARBA" id="ARBA00004496"/>
    </source>
</evidence>
<dbReference type="InterPro" id="IPR011063">
    <property type="entry name" value="TilS/TtcA_N"/>
</dbReference>
<dbReference type="InterPro" id="IPR014729">
    <property type="entry name" value="Rossmann-like_a/b/a_fold"/>
</dbReference>
<reference evidence="10 11" key="1">
    <citation type="submission" date="2019-08" db="EMBL/GenBank/DDBJ databases">
        <title>In-depth cultivation of the pig gut microbiome towards novel bacterial diversity and tailored functional studies.</title>
        <authorList>
            <person name="Wylensek D."/>
            <person name="Hitch T.C.A."/>
            <person name="Clavel T."/>
        </authorList>
    </citation>
    <scope>NUCLEOTIDE SEQUENCE [LARGE SCALE GENOMIC DNA]</scope>
    <source>
        <strain evidence="10 11">Oil+RF-744-WCA-WT-11</strain>
    </source>
</reference>
<keyword evidence="11" id="KW-1185">Reference proteome</keyword>
<dbReference type="Pfam" id="PF01171">
    <property type="entry name" value="ATP_bind_3"/>
    <property type="match status" value="1"/>
</dbReference>
<comment type="caution">
    <text evidence="10">The sequence shown here is derived from an EMBL/GenBank/DDBJ whole genome shotgun (WGS) entry which is preliminary data.</text>
</comment>
<sequence>MTDAFRFEQKIRNMMKRCRMVSPGQRMLAAVSGGADSVCLLAVLHVLAPELSFSLEAVHVEHGIRGEESLQDCAYVEKLCGELGVRLTVRHIHVPELARKSGRTEEEEARIQRYRIFEETAEQCGAQRVAVAHHLGDQAETVLWNLIRGSGLRGLRGILPVRPLRDGQAASPLVVRPLLETSREEIEQYLETRGLSYRTDRTNLDKTVTRNKIRHDILPDLIKLNAQAPRHIAQAAEEAAEAEAYLERVTARAAEGCIHCRANGQPVLLLEPWQKEEPFIRHRLLRECIRRASEHGSLKDIGAVHVEALMGLACGGGEKSVSLPGGLTAVRAYGQIRFLSGAAALSGEALPAAGTVLPATGTALPVSGALYAQDARPGERWVEVPFPGRQVVRYGGYCFSLVCGCAEENGICIPKKRFTKWIAYATIAQKESQKLCFRTRRPGDVLVVRQDGSRKKLSDYLIDEKIPSSLRDRVVLLAIGSEVLWVAGMRISEKARVTPGSAYVKVSCSTLEGQEVEDERECQCTDS</sequence>
<dbReference type="EC" id="6.3.4.19" evidence="8"/>
<evidence type="ECO:0000313" key="11">
    <source>
        <dbReference type="Proteomes" id="UP000481852"/>
    </source>
</evidence>
<dbReference type="SUPFAM" id="SSF82829">
    <property type="entry name" value="MesJ substrate recognition domain-like"/>
    <property type="match status" value="1"/>
</dbReference>
<evidence type="ECO:0000256" key="3">
    <source>
        <dbReference type="ARBA" id="ARBA00022598"/>
    </source>
</evidence>
<dbReference type="CDD" id="cd01992">
    <property type="entry name" value="TilS_N"/>
    <property type="match status" value="1"/>
</dbReference>
<dbReference type="InterPro" id="IPR012094">
    <property type="entry name" value="tRNA_Ile_lys_synt"/>
</dbReference>
<comment type="domain">
    <text evidence="8">The N-terminal region contains the highly conserved SGGXDS motif, predicted to be a P-loop motif involved in ATP binding.</text>
</comment>
<dbReference type="InterPro" id="IPR012796">
    <property type="entry name" value="Lysidine-tRNA-synth_C"/>
</dbReference>
<evidence type="ECO:0000256" key="8">
    <source>
        <dbReference type="HAMAP-Rule" id="MF_01161"/>
    </source>
</evidence>
<protein>
    <recommendedName>
        <fullName evidence="8">tRNA(Ile)-lysidine synthase</fullName>
        <ecNumber evidence="8">6.3.4.19</ecNumber>
    </recommendedName>
    <alternativeName>
        <fullName evidence="8">tRNA(Ile)-2-lysyl-cytidine synthase</fullName>
    </alternativeName>
    <alternativeName>
        <fullName evidence="8">tRNA(Ile)-lysidine synthetase</fullName>
    </alternativeName>
</protein>
<dbReference type="Pfam" id="PF11734">
    <property type="entry name" value="TilS_C"/>
    <property type="match status" value="1"/>
</dbReference>
<name>A0A6L5X4K5_9FIRM</name>
<evidence type="ECO:0000256" key="6">
    <source>
        <dbReference type="ARBA" id="ARBA00022840"/>
    </source>
</evidence>
<comment type="similarity">
    <text evidence="8">Belongs to the tRNA(Ile)-lysidine synthase family.</text>
</comment>